<sequence length="49" mass="5323">HGQPVPIGVSGEIHIGGIGVARGYLNRPELTSERFLEDPFSTEPAARMY</sequence>
<reference evidence="1 2" key="1">
    <citation type="journal article" date="2011" name="PLoS Pathog.">
        <title>Dynamic evolution of pathogenicity revealed by sequencing and comparative genomics of 19 Pseudomonas syringae isolates.</title>
        <authorList>
            <person name="Baltrus D.A."/>
            <person name="Nishimura M.T."/>
            <person name="Romanchuk A."/>
            <person name="Chang J.H."/>
            <person name="Mukhtar M.S."/>
            <person name="Cherkis K."/>
            <person name="Roach J."/>
            <person name="Grant S.R."/>
            <person name="Jones C.D."/>
            <person name="Dangl J.L."/>
        </authorList>
    </citation>
    <scope>NUCLEOTIDE SEQUENCE [LARGE SCALE GENOMIC DNA]</scope>
    <source>
        <strain evidence="2">M301072PT</strain>
    </source>
</reference>
<dbReference type="GO" id="GO:0005737">
    <property type="term" value="C:cytoplasm"/>
    <property type="evidence" value="ECO:0007669"/>
    <property type="project" value="TreeGrafter"/>
</dbReference>
<dbReference type="EMBL" id="AEAH01003525">
    <property type="protein sequence ID" value="EGH35356.1"/>
    <property type="molecule type" value="Genomic_DNA"/>
</dbReference>
<feature type="non-terminal residue" evidence="1">
    <location>
        <position position="1"/>
    </location>
</feature>
<dbReference type="PANTHER" id="PTHR45527:SF1">
    <property type="entry name" value="FATTY ACID SYNTHASE"/>
    <property type="match status" value="1"/>
</dbReference>
<dbReference type="HOGENOM" id="CLU_000022_73_4_6"/>
<dbReference type="SUPFAM" id="SSF56801">
    <property type="entry name" value="Acetyl-CoA synthetase-like"/>
    <property type="match status" value="1"/>
</dbReference>
<dbReference type="GO" id="GO:0043041">
    <property type="term" value="P:amino acid activation for nonribosomal peptide biosynthetic process"/>
    <property type="evidence" value="ECO:0007669"/>
    <property type="project" value="TreeGrafter"/>
</dbReference>
<accession>F3FYR4</accession>
<dbReference type="PANTHER" id="PTHR45527">
    <property type="entry name" value="NONRIBOSOMAL PEPTIDE SYNTHETASE"/>
    <property type="match status" value="1"/>
</dbReference>
<gene>
    <name evidence="1" type="ORF">PSYJA_42658</name>
</gene>
<dbReference type="AlphaFoldDB" id="F3FYR4"/>
<dbReference type="GO" id="GO:0031177">
    <property type="term" value="F:phosphopantetheine binding"/>
    <property type="evidence" value="ECO:0007669"/>
    <property type="project" value="TreeGrafter"/>
</dbReference>
<evidence type="ECO:0000313" key="2">
    <source>
        <dbReference type="Proteomes" id="UP000004471"/>
    </source>
</evidence>
<dbReference type="Gene3D" id="2.30.38.10">
    <property type="entry name" value="Luciferase, Domain 3"/>
    <property type="match status" value="1"/>
</dbReference>
<protein>
    <submittedName>
        <fullName evidence="1">Amino acid adenylation</fullName>
    </submittedName>
</protein>
<dbReference type="GO" id="GO:0044550">
    <property type="term" value="P:secondary metabolite biosynthetic process"/>
    <property type="evidence" value="ECO:0007669"/>
    <property type="project" value="TreeGrafter"/>
</dbReference>
<feature type="non-terminal residue" evidence="1">
    <location>
        <position position="49"/>
    </location>
</feature>
<comment type="caution">
    <text evidence="1">The sequence shown here is derived from an EMBL/GenBank/DDBJ whole genome shotgun (WGS) entry which is preliminary data.</text>
</comment>
<proteinExistence type="predicted"/>
<organism evidence="1 2">
    <name type="scientific">Pseudomonas syringae pv. japonica str. M301072</name>
    <dbReference type="NCBI Taxonomy" id="629262"/>
    <lineage>
        <taxon>Bacteria</taxon>
        <taxon>Pseudomonadati</taxon>
        <taxon>Pseudomonadota</taxon>
        <taxon>Gammaproteobacteria</taxon>
        <taxon>Pseudomonadales</taxon>
        <taxon>Pseudomonadaceae</taxon>
        <taxon>Pseudomonas</taxon>
        <taxon>Pseudomonas syringae</taxon>
    </lineage>
</organism>
<evidence type="ECO:0000313" key="1">
    <source>
        <dbReference type="EMBL" id="EGH35356.1"/>
    </source>
</evidence>
<name>F3FYR4_PSESX</name>
<dbReference type="Proteomes" id="UP000004471">
    <property type="component" value="Unassembled WGS sequence"/>
</dbReference>